<keyword evidence="3" id="KW-0378">Hydrolase</keyword>
<dbReference type="AlphaFoldDB" id="A0AAP8LX48"/>
<gene>
    <name evidence="3" type="ORF">CYJ91_04015</name>
</gene>
<dbReference type="InterPro" id="IPR013830">
    <property type="entry name" value="SGNH_hydro"/>
</dbReference>
<dbReference type="SUPFAM" id="SSF52266">
    <property type="entry name" value="SGNH hydrolase"/>
    <property type="match status" value="1"/>
</dbReference>
<dbReference type="GeneID" id="69831520"/>
<dbReference type="Proteomes" id="UP000234212">
    <property type="component" value="Unassembled WGS sequence"/>
</dbReference>
<organism evidence="3 4">
    <name type="scientific">Lacticaseibacillus rhamnosus</name>
    <name type="common">Lactobacillus rhamnosus</name>
    <dbReference type="NCBI Taxonomy" id="47715"/>
    <lineage>
        <taxon>Bacteria</taxon>
        <taxon>Bacillati</taxon>
        <taxon>Bacillota</taxon>
        <taxon>Bacilli</taxon>
        <taxon>Lactobacillales</taxon>
        <taxon>Lactobacillaceae</taxon>
        <taxon>Lacticaseibacillus</taxon>
    </lineage>
</organism>
<feature type="region of interest" description="Disordered" evidence="1">
    <location>
        <begin position="27"/>
        <end position="50"/>
    </location>
</feature>
<dbReference type="InterPro" id="IPR051532">
    <property type="entry name" value="Ester_Hydrolysis_Enzymes"/>
</dbReference>
<dbReference type="InterPro" id="IPR036514">
    <property type="entry name" value="SGNH_hydro_sf"/>
</dbReference>
<dbReference type="EMBL" id="PKJX01000001">
    <property type="protein sequence ID" value="PLA58696.1"/>
    <property type="molecule type" value="Genomic_DNA"/>
</dbReference>
<dbReference type="CDD" id="cd00229">
    <property type="entry name" value="SGNH_hydrolase"/>
    <property type="match status" value="1"/>
</dbReference>
<dbReference type="RefSeq" id="WP_047675403.1">
    <property type="nucleotide sequence ID" value="NZ_CP017063.1"/>
</dbReference>
<feature type="domain" description="SGNH hydrolase-type esterase" evidence="2">
    <location>
        <begin position="68"/>
        <end position="248"/>
    </location>
</feature>
<dbReference type="PANTHER" id="PTHR30383">
    <property type="entry name" value="THIOESTERASE 1/PROTEASE 1/LYSOPHOSPHOLIPASE L1"/>
    <property type="match status" value="1"/>
</dbReference>
<comment type="caution">
    <text evidence="3">The sequence shown here is derived from an EMBL/GenBank/DDBJ whole genome shotgun (WGS) entry which is preliminary data.</text>
</comment>
<evidence type="ECO:0000256" key="1">
    <source>
        <dbReference type="SAM" id="MobiDB-lite"/>
    </source>
</evidence>
<evidence type="ECO:0000313" key="3">
    <source>
        <dbReference type="EMBL" id="PLA58696.1"/>
    </source>
</evidence>
<protein>
    <submittedName>
        <fullName evidence="3">SGNH/GDSL hydrolase family protein</fullName>
    </submittedName>
</protein>
<dbReference type="Pfam" id="PF13472">
    <property type="entry name" value="Lipase_GDSL_2"/>
    <property type="match status" value="1"/>
</dbReference>
<accession>A0AAP8LX48</accession>
<sequence>MKKIWLGLGVLLLLLAAGCGVSRQAAKSSRSSAPVRSRQASAASTPPRPTRLAQLKAKSKAQLVYAPFGDSLSVGLFADKKASRFTSLFARQLAQLTGKTVTEAGIAEVGKTATNLGVPALPQLVAQHPDVVTIEFGTNDAVGGATSTALAAYQQALTTIVTTLQKETSAQLILMTTWSPNQGPYVNADLKFDAVVKAVGQTYQVPVVDLATIWQGHDDVTGPAGTVIPDFTANGPRDTFHPNQRGHDQIAAQLIKTLEVINSR</sequence>
<name>A0AAP8LX48_LACRH</name>
<dbReference type="Gene3D" id="3.40.50.1110">
    <property type="entry name" value="SGNH hydrolase"/>
    <property type="match status" value="1"/>
</dbReference>
<dbReference type="GO" id="GO:0016787">
    <property type="term" value="F:hydrolase activity"/>
    <property type="evidence" value="ECO:0007669"/>
    <property type="project" value="UniProtKB-KW"/>
</dbReference>
<reference evidence="3 4" key="1">
    <citation type="submission" date="2017-12" db="EMBL/GenBank/DDBJ databases">
        <title>Phylogenetic diversity of female urinary microbiome.</title>
        <authorList>
            <person name="Thomas-White K."/>
            <person name="Wolfe A.J."/>
        </authorList>
    </citation>
    <scope>NUCLEOTIDE SEQUENCE [LARGE SCALE GENOMIC DNA]</scope>
    <source>
        <strain evidence="3 4">UMB0004</strain>
    </source>
</reference>
<proteinExistence type="predicted"/>
<dbReference type="PROSITE" id="PS51257">
    <property type="entry name" value="PROKAR_LIPOPROTEIN"/>
    <property type="match status" value="1"/>
</dbReference>
<evidence type="ECO:0000313" key="4">
    <source>
        <dbReference type="Proteomes" id="UP000234212"/>
    </source>
</evidence>
<evidence type="ECO:0000259" key="2">
    <source>
        <dbReference type="Pfam" id="PF13472"/>
    </source>
</evidence>